<protein>
    <recommendedName>
        <fullName evidence="2">3'-5' exonuclease domain-containing protein</fullName>
    </recommendedName>
</protein>
<sequence length="1144" mass="128366">MDSEFTLTTDEIWRNTIRTVEAAYCWLLTYEGKDYELVDDTITAMRKLITHGRTYESVKSYNSTKLSTPSPTSKSYKKQFYAAPISYDLEPNWQQIDKHTIEVTLNGGVKALAIAVSTEQQLDQVIRDIYAASCVAVDCEFLGQKKTLPELKLLQIGVSKEKGYAIQVDMIGPQVIADKLKPILEDQNLNIVGWAFRGDALAIESYINGIELAPVLDLQAKLLPVAMENLNLGNALNKYAGEWVGNEEFQKDKQYGNQFIFTGKECIWLRDPLPPKALVYSVFDVLSVVALYEHTLDYRSNENHYWPFTVTSTSTQKSLDKWHMQRAKGINTSNVVNVVNSKSTKISNGKEPALSTSVITDDGYNDEDERFKRAIQVALERSVKDNLPRNKRGESSTDRVISSDSPTELNYSEISQELEENPYNRNKNDLHFSDPPPEEASTIPEIVEGTWGTESLDDQPFFGSAFKNKTIKSPDDVAAANAATAATETDKVSTFSANTPVAISSEKPITILKRPQASATVPKSYNNSPIPPPSTARATDVANKQWQMESVPVPVSESTAKHQWKVENAPVETSQWGNYSPVPPVAAASATTTTTATSVAAFPNKGRKLENYTKGQWNTKATPKHNWNLDDQESPDVKNNYSNHWNKNVEPSNKWDENTGNNQWGNVGSSNQWSNEPSRSRNSGYKSPKPSNLSPRVPEKLLVSPSASRSSTRKSPAMSDRSPQNQYASCKPDKNKYTNDLKNRINVGSQTGSFTTWSPSNKNEMSSASWKSFASTSIKDWGEGKDTSLGAIETVSTKETSPIPEPIPFNTTVQSNYPRGGNIGDSSTGKMKEMDNWAQEDERPDTMQMPMNQIPIRTTFSGPKVINPNDDNDDEDDEDDDDYIGHDNFDAGFPILKMNMAIQDKSQTKKIDSGKPLPTFVDGIFLYSEDGDAELSMYIMTKPEELDMIRMPPKDQDFTATICYHFISSNNQRIIKAIQIYLSTGDSYTAMVEKTFMMKKPGTFKHTKFAQLLTDPSIKRVCWCPSFIEEEMYRLLGFTIGPCIDLMNRANFNREHPHYFSFIGAVDYFLQDWPDKKQFDDAKADYDAIIAKKFSSTCWDREKLPDAVLTYCALQGLAAYTLYCRTVQQIDAPDSLFMYETDMQ</sequence>
<feature type="domain" description="3'-5' exonuclease" evidence="2">
    <location>
        <begin position="115"/>
        <end position="293"/>
    </location>
</feature>
<feature type="compositionally biased region" description="Polar residues" evidence="1">
    <location>
        <begin position="746"/>
        <end position="765"/>
    </location>
</feature>
<dbReference type="OrthoDB" id="26838at2759"/>
<evidence type="ECO:0000256" key="1">
    <source>
        <dbReference type="SAM" id="MobiDB-lite"/>
    </source>
</evidence>
<evidence type="ECO:0000259" key="2">
    <source>
        <dbReference type="Pfam" id="PF01612"/>
    </source>
</evidence>
<feature type="region of interest" description="Disordered" evidence="1">
    <location>
        <begin position="386"/>
        <end position="442"/>
    </location>
</feature>
<reference evidence="3" key="1">
    <citation type="submission" date="2020-12" db="EMBL/GenBank/DDBJ databases">
        <title>Metabolic potential, ecology and presence of endohyphal bacteria is reflected in genomic diversity of Mucoromycotina.</title>
        <authorList>
            <person name="Muszewska A."/>
            <person name="Okrasinska A."/>
            <person name="Steczkiewicz K."/>
            <person name="Drgas O."/>
            <person name="Orlowska M."/>
            <person name="Perlinska-Lenart U."/>
            <person name="Aleksandrzak-Piekarczyk T."/>
            <person name="Szatraj K."/>
            <person name="Zielenkiewicz U."/>
            <person name="Pilsyk S."/>
            <person name="Malc E."/>
            <person name="Mieczkowski P."/>
            <person name="Kruszewska J.S."/>
            <person name="Biernat P."/>
            <person name="Pawlowska J."/>
        </authorList>
    </citation>
    <scope>NUCLEOTIDE SEQUENCE</scope>
    <source>
        <strain evidence="3">WA0000017839</strain>
    </source>
</reference>
<dbReference type="Gene3D" id="3.30.420.10">
    <property type="entry name" value="Ribonuclease H-like superfamily/Ribonuclease H"/>
    <property type="match status" value="1"/>
</dbReference>
<dbReference type="InterPro" id="IPR012337">
    <property type="entry name" value="RNaseH-like_sf"/>
</dbReference>
<feature type="region of interest" description="Disordered" evidence="1">
    <location>
        <begin position="796"/>
        <end position="830"/>
    </location>
</feature>
<proteinExistence type="predicted"/>
<evidence type="ECO:0000313" key="4">
    <source>
        <dbReference type="Proteomes" id="UP000603453"/>
    </source>
</evidence>
<comment type="caution">
    <text evidence="3">The sequence shown here is derived from an EMBL/GenBank/DDBJ whole genome shotgun (WGS) entry which is preliminary data.</text>
</comment>
<keyword evidence="4" id="KW-1185">Reference proteome</keyword>
<feature type="compositionally biased region" description="Basic and acidic residues" evidence="1">
    <location>
        <begin position="731"/>
        <end position="743"/>
    </location>
</feature>
<dbReference type="GO" id="GO:0003676">
    <property type="term" value="F:nucleic acid binding"/>
    <property type="evidence" value="ECO:0007669"/>
    <property type="project" value="InterPro"/>
</dbReference>
<feature type="region of interest" description="Disordered" evidence="1">
    <location>
        <begin position="515"/>
        <end position="543"/>
    </location>
</feature>
<dbReference type="AlphaFoldDB" id="A0A8H7QPG0"/>
<feature type="compositionally biased region" description="Polar residues" evidence="1">
    <location>
        <begin position="398"/>
        <end position="415"/>
    </location>
</feature>
<feature type="compositionally biased region" description="Polar residues" evidence="1">
    <location>
        <begin position="637"/>
        <end position="651"/>
    </location>
</feature>
<name>A0A8H7QPG0_9FUNG</name>
<organism evidence="3 4">
    <name type="scientific">Mucor saturninus</name>
    <dbReference type="NCBI Taxonomy" id="64648"/>
    <lineage>
        <taxon>Eukaryota</taxon>
        <taxon>Fungi</taxon>
        <taxon>Fungi incertae sedis</taxon>
        <taxon>Mucoromycota</taxon>
        <taxon>Mucoromycotina</taxon>
        <taxon>Mucoromycetes</taxon>
        <taxon>Mucorales</taxon>
        <taxon>Mucorineae</taxon>
        <taxon>Mucoraceae</taxon>
        <taxon>Mucor</taxon>
    </lineage>
</organism>
<feature type="compositionally biased region" description="Acidic residues" evidence="1">
    <location>
        <begin position="870"/>
        <end position="881"/>
    </location>
</feature>
<accession>A0A8H7QPG0</accession>
<dbReference type="GO" id="GO:0008408">
    <property type="term" value="F:3'-5' exonuclease activity"/>
    <property type="evidence" value="ECO:0007669"/>
    <property type="project" value="InterPro"/>
</dbReference>
<feature type="compositionally biased region" description="Low complexity" evidence="1">
    <location>
        <begin position="704"/>
        <end position="717"/>
    </location>
</feature>
<feature type="compositionally biased region" description="Polar residues" evidence="1">
    <location>
        <begin position="517"/>
        <end position="528"/>
    </location>
</feature>
<feature type="compositionally biased region" description="Basic and acidic residues" evidence="1">
    <location>
        <begin position="386"/>
        <end position="397"/>
    </location>
</feature>
<dbReference type="InterPro" id="IPR036397">
    <property type="entry name" value="RNaseH_sf"/>
</dbReference>
<gene>
    <name evidence="3" type="ORF">INT47_008156</name>
</gene>
<feature type="region of interest" description="Disordered" evidence="1">
    <location>
        <begin position="858"/>
        <end position="881"/>
    </location>
</feature>
<feature type="region of interest" description="Disordered" evidence="1">
    <location>
        <begin position="611"/>
        <end position="765"/>
    </location>
</feature>
<dbReference type="Pfam" id="PF01612">
    <property type="entry name" value="DNA_pol_A_exo1"/>
    <property type="match status" value="1"/>
</dbReference>
<dbReference type="SUPFAM" id="SSF53098">
    <property type="entry name" value="Ribonuclease H-like"/>
    <property type="match status" value="2"/>
</dbReference>
<dbReference type="EMBL" id="JAEPRD010000154">
    <property type="protein sequence ID" value="KAG2196062.1"/>
    <property type="molecule type" value="Genomic_DNA"/>
</dbReference>
<evidence type="ECO:0000313" key="3">
    <source>
        <dbReference type="EMBL" id="KAG2196062.1"/>
    </source>
</evidence>
<dbReference type="GO" id="GO:0006139">
    <property type="term" value="P:nucleobase-containing compound metabolic process"/>
    <property type="evidence" value="ECO:0007669"/>
    <property type="project" value="InterPro"/>
</dbReference>
<feature type="compositionally biased region" description="Polar residues" evidence="1">
    <location>
        <begin position="658"/>
        <end position="694"/>
    </location>
</feature>
<dbReference type="InterPro" id="IPR002562">
    <property type="entry name" value="3'-5'_exonuclease_dom"/>
</dbReference>
<dbReference type="Proteomes" id="UP000603453">
    <property type="component" value="Unassembled WGS sequence"/>
</dbReference>